<dbReference type="Proteomes" id="UP000233332">
    <property type="component" value="Unassembled WGS sequence"/>
</dbReference>
<sequence>MSFVSVGTVHANEYEAELKSFAEDVKGWIGDPVVIDAVKMQNEKNASLGQADIDELDKQWRAETSAATQPMIDEVLGRDLSSFLKQKSEESEGLITEIFVMDNKGLNVGQSGITSDYWQGDEAKWQETYSAGKDAIHLGDVELDESTQTYQSQLSLPVVDAADGSVIGAVTVGINVELLQ</sequence>
<reference evidence="1 2" key="1">
    <citation type="submission" date="2017-09" db="EMBL/GenBank/DDBJ databases">
        <title>Biodiversity and function of Thalassospira species in the particle-attached aromatic-hydrocarbon-degrading consortia from the surface seawater of the China South Sea.</title>
        <authorList>
            <person name="Dong C."/>
            <person name="Lai Q."/>
            <person name="Shao Z."/>
        </authorList>
    </citation>
    <scope>NUCLEOTIDE SEQUENCE [LARGE SCALE GENOMIC DNA]</scope>
    <source>
        <strain evidence="1 2">139Z-12</strain>
    </source>
</reference>
<dbReference type="CDD" id="cd18773">
    <property type="entry name" value="PDC1_HK_sensor"/>
    <property type="match status" value="1"/>
</dbReference>
<dbReference type="AlphaFoldDB" id="A0A2N3LAK4"/>
<gene>
    <name evidence="1" type="ORF">COO92_04140</name>
</gene>
<protein>
    <recommendedName>
        <fullName evidence="3">Cache domain-containing protein</fullName>
    </recommendedName>
</protein>
<organism evidence="1 2">
    <name type="scientific">Thalassospira lohafexi</name>
    <dbReference type="NCBI Taxonomy" id="744227"/>
    <lineage>
        <taxon>Bacteria</taxon>
        <taxon>Pseudomonadati</taxon>
        <taxon>Pseudomonadota</taxon>
        <taxon>Alphaproteobacteria</taxon>
        <taxon>Rhodospirillales</taxon>
        <taxon>Thalassospiraceae</taxon>
        <taxon>Thalassospira</taxon>
    </lineage>
</organism>
<keyword evidence="2" id="KW-1185">Reference proteome</keyword>
<evidence type="ECO:0000313" key="2">
    <source>
        <dbReference type="Proteomes" id="UP000233332"/>
    </source>
</evidence>
<proteinExistence type="predicted"/>
<evidence type="ECO:0000313" key="1">
    <source>
        <dbReference type="EMBL" id="PKR59757.1"/>
    </source>
</evidence>
<dbReference type="EMBL" id="NXGX01000002">
    <property type="protein sequence ID" value="PKR59757.1"/>
    <property type="molecule type" value="Genomic_DNA"/>
</dbReference>
<comment type="caution">
    <text evidence="1">The sequence shown here is derived from an EMBL/GenBank/DDBJ whole genome shotgun (WGS) entry which is preliminary data.</text>
</comment>
<name>A0A2N3LAK4_9PROT</name>
<accession>A0A2N3LAK4</accession>
<evidence type="ECO:0008006" key="3">
    <source>
        <dbReference type="Google" id="ProtNLM"/>
    </source>
</evidence>